<reference evidence="1 2" key="1">
    <citation type="submission" date="2014-12" db="EMBL/GenBank/DDBJ databases">
        <title>Draft genome sequences of 10 type strains of Lactococcus.</title>
        <authorList>
            <person name="Sun Z."/>
            <person name="Zhong Z."/>
            <person name="Liu W."/>
            <person name="Zhang W."/>
            <person name="Zhang H."/>
        </authorList>
    </citation>
    <scope>NUCLEOTIDE SEQUENCE [LARGE SCALE GENOMIC DNA]</scope>
    <source>
        <strain evidence="1 2">DSM 21502</strain>
    </source>
</reference>
<name>A0A2A5SRX4_LACLC</name>
<accession>A0A2A5SRX4</accession>
<gene>
    <name evidence="1" type="ORF">RU92_GL002393</name>
</gene>
<protein>
    <submittedName>
        <fullName evidence="1">Uncharacterized protein</fullName>
    </submittedName>
</protein>
<evidence type="ECO:0000313" key="1">
    <source>
        <dbReference type="EMBL" id="PCS17709.1"/>
    </source>
</evidence>
<dbReference type="Proteomes" id="UP000218711">
    <property type="component" value="Unassembled WGS sequence"/>
</dbReference>
<organism evidence="1 2">
    <name type="scientific">Lactococcus cremoris subsp. tructae</name>
    <dbReference type="NCBI Taxonomy" id="542833"/>
    <lineage>
        <taxon>Bacteria</taxon>
        <taxon>Bacillati</taxon>
        <taxon>Bacillota</taxon>
        <taxon>Bacilli</taxon>
        <taxon>Lactobacillales</taxon>
        <taxon>Streptococcaceae</taxon>
        <taxon>Lactococcus</taxon>
    </lineage>
</organism>
<sequence>MKMTPKYDSLAQLVEHLTFNQRVAGSSPARVTKFIEEKIVGMAHNFFLFLKKYFSKFRENNGKS</sequence>
<dbReference type="AntiFam" id="ANF00010">
    <property type="entry name" value="tRNA translation"/>
</dbReference>
<dbReference type="EMBL" id="JXKC01000008">
    <property type="protein sequence ID" value="PCS17709.1"/>
    <property type="molecule type" value="Genomic_DNA"/>
</dbReference>
<evidence type="ECO:0000313" key="2">
    <source>
        <dbReference type="Proteomes" id="UP000218711"/>
    </source>
</evidence>
<proteinExistence type="predicted"/>
<dbReference type="AlphaFoldDB" id="A0A2A5SRX4"/>
<comment type="caution">
    <text evidence="1">The sequence shown here is derived from an EMBL/GenBank/DDBJ whole genome shotgun (WGS) entry which is preliminary data.</text>
</comment>